<evidence type="ECO:0000313" key="4">
    <source>
        <dbReference type="Proteomes" id="UP000060345"/>
    </source>
</evidence>
<feature type="domain" description="NigD-like C-terminal" evidence="1">
    <location>
        <begin position="108"/>
        <end position="213"/>
    </location>
</feature>
<dbReference type="STRING" id="1236517.ADJ77_00205"/>
<reference evidence="3 5" key="2">
    <citation type="submission" date="2021-03" db="EMBL/GenBank/DDBJ databases">
        <title>Human Oral Microbial Genomes.</title>
        <authorList>
            <person name="Johnston C.D."/>
            <person name="Chen T."/>
            <person name="Dewhirst F.E."/>
        </authorList>
    </citation>
    <scope>NUCLEOTIDE SEQUENCE [LARGE SCALE GENOMIC DNA]</scope>
    <source>
        <strain evidence="3 5">W1435</strain>
    </source>
</reference>
<dbReference type="Proteomes" id="UP000060345">
    <property type="component" value="Chromosome 1"/>
</dbReference>
<evidence type="ECO:0000313" key="5">
    <source>
        <dbReference type="Proteomes" id="UP000682005"/>
    </source>
</evidence>
<dbReference type="AlphaFoldDB" id="A0A0K1NI24"/>
<dbReference type="InterPro" id="IPR038143">
    <property type="entry name" value="NigD-like_C_dom_sf"/>
</dbReference>
<dbReference type="Gene3D" id="2.60.40.2370">
    <property type="entry name" value="NigD-like, C-terminal beta sandwich domain"/>
    <property type="match status" value="1"/>
</dbReference>
<dbReference type="OrthoDB" id="1068111at2"/>
<evidence type="ECO:0000313" key="3">
    <source>
        <dbReference type="EMBL" id="QUB87615.1"/>
    </source>
</evidence>
<keyword evidence="5" id="KW-1185">Reference proteome</keyword>
<protein>
    <submittedName>
        <fullName evidence="3">NigD-like N-terminal domain-containing protein</fullName>
    </submittedName>
</protein>
<accession>A0A0K1NI24</accession>
<sequence length="216" mass="23863">MVTAAVSLLIVSACEHDFYETGDSGLSYLHTDFVEARTNTLSAFVSASTDDGIQLTLQPALKEKWATKGDTTYRALLYYNKVENGVTEPVAIRPVAVLPLRLALNTPVVHNDPVGFESAWMSKNGSYLNLGLILKTGKKEGKQPVQSVAVVCDSIKLQPSGGRMFYLRLHHHQNGVPEYYSSRVFASIPLAGFKKPDSITLDINTYKGKIRKYFAY</sequence>
<proteinExistence type="predicted"/>
<evidence type="ECO:0000259" key="1">
    <source>
        <dbReference type="Pfam" id="PF17415"/>
    </source>
</evidence>
<dbReference type="EMBL" id="CP072370">
    <property type="protein sequence ID" value="QUB87615.1"/>
    <property type="molecule type" value="Genomic_DNA"/>
</dbReference>
<dbReference type="EMBL" id="CP012074">
    <property type="protein sequence ID" value="AKU68346.1"/>
    <property type="molecule type" value="Genomic_DNA"/>
</dbReference>
<dbReference type="InterPro" id="IPR035376">
    <property type="entry name" value="NigD_C"/>
</dbReference>
<dbReference type="eggNOG" id="ENOG50330NV">
    <property type="taxonomic scope" value="Bacteria"/>
</dbReference>
<gene>
    <name evidence="2" type="ORF">ADJ77_00205</name>
    <name evidence="3" type="ORF">J5A51_07345</name>
</gene>
<organism evidence="2 4">
    <name type="scientific">Prevotella fusca JCM 17724</name>
    <dbReference type="NCBI Taxonomy" id="1236517"/>
    <lineage>
        <taxon>Bacteria</taxon>
        <taxon>Pseudomonadati</taxon>
        <taxon>Bacteroidota</taxon>
        <taxon>Bacteroidia</taxon>
        <taxon>Bacteroidales</taxon>
        <taxon>Prevotellaceae</taxon>
        <taxon>Prevotella</taxon>
    </lineage>
</organism>
<evidence type="ECO:0000313" key="2">
    <source>
        <dbReference type="EMBL" id="AKU68346.1"/>
    </source>
</evidence>
<dbReference type="RefSeq" id="WP_050695899.1">
    <property type="nucleotide sequence ID" value="NZ_CP012074.1"/>
</dbReference>
<reference evidence="2 4" key="1">
    <citation type="submission" date="2015-07" db="EMBL/GenBank/DDBJ databases">
        <authorList>
            <person name="Noorani M."/>
        </authorList>
    </citation>
    <scope>NUCLEOTIDE SEQUENCE [LARGE SCALE GENOMIC DNA]</scope>
    <source>
        <strain evidence="2 4">W1435</strain>
    </source>
</reference>
<dbReference type="Proteomes" id="UP000682005">
    <property type="component" value="Chromosome 1"/>
</dbReference>
<dbReference type="KEGG" id="pfus:ADJ77_00205"/>
<dbReference type="Pfam" id="PF17415">
    <property type="entry name" value="NigD_C"/>
    <property type="match status" value="1"/>
</dbReference>
<name>A0A0K1NI24_9BACT</name>